<dbReference type="AlphaFoldDB" id="W2Y2M1"/>
<feature type="compositionally biased region" description="Acidic residues" evidence="1">
    <location>
        <begin position="24"/>
        <end position="39"/>
    </location>
</feature>
<organism evidence="2 3">
    <name type="scientific">Phytophthora nicotianae P10297</name>
    <dbReference type="NCBI Taxonomy" id="1317064"/>
    <lineage>
        <taxon>Eukaryota</taxon>
        <taxon>Sar</taxon>
        <taxon>Stramenopiles</taxon>
        <taxon>Oomycota</taxon>
        <taxon>Peronosporomycetes</taxon>
        <taxon>Peronosporales</taxon>
        <taxon>Peronosporaceae</taxon>
        <taxon>Phytophthora</taxon>
    </lineage>
</organism>
<feature type="region of interest" description="Disordered" evidence="1">
    <location>
        <begin position="1"/>
        <end position="39"/>
    </location>
</feature>
<name>W2Y2M1_PHYNI</name>
<reference evidence="2 3" key="1">
    <citation type="submission" date="2013-11" db="EMBL/GenBank/DDBJ databases">
        <title>The Genome Sequence of Phytophthora parasitica P10297.</title>
        <authorList>
            <consortium name="The Broad Institute Genomics Platform"/>
            <person name="Russ C."/>
            <person name="Tyler B."/>
            <person name="Panabieres F."/>
            <person name="Shan W."/>
            <person name="Tripathy S."/>
            <person name="Grunwald N."/>
            <person name="Machado M."/>
            <person name="Johnson C.S."/>
            <person name="Walker B."/>
            <person name="Young S.K."/>
            <person name="Zeng Q."/>
            <person name="Gargeya S."/>
            <person name="Fitzgerald M."/>
            <person name="Haas B."/>
            <person name="Abouelleil A."/>
            <person name="Allen A.W."/>
            <person name="Alvarado L."/>
            <person name="Arachchi H.M."/>
            <person name="Berlin A.M."/>
            <person name="Chapman S.B."/>
            <person name="Gainer-Dewar J."/>
            <person name="Goldberg J."/>
            <person name="Griggs A."/>
            <person name="Gujja S."/>
            <person name="Hansen M."/>
            <person name="Howarth C."/>
            <person name="Imamovic A."/>
            <person name="Ireland A."/>
            <person name="Larimer J."/>
            <person name="McCowan C."/>
            <person name="Murphy C."/>
            <person name="Pearson M."/>
            <person name="Poon T.W."/>
            <person name="Priest M."/>
            <person name="Roberts A."/>
            <person name="Saif S."/>
            <person name="Shea T."/>
            <person name="Sisk P."/>
            <person name="Sykes S."/>
            <person name="Wortman J."/>
            <person name="Nusbaum C."/>
            <person name="Birren B."/>
        </authorList>
    </citation>
    <scope>NUCLEOTIDE SEQUENCE [LARGE SCALE GENOMIC DNA]</scope>
    <source>
        <strain evidence="2 3">P10297</strain>
    </source>
</reference>
<dbReference type="Proteomes" id="UP000018948">
    <property type="component" value="Unassembled WGS sequence"/>
</dbReference>
<evidence type="ECO:0000313" key="3">
    <source>
        <dbReference type="Proteomes" id="UP000018948"/>
    </source>
</evidence>
<evidence type="ECO:0000313" key="2">
    <source>
        <dbReference type="EMBL" id="ETP29365.1"/>
    </source>
</evidence>
<evidence type="ECO:0000256" key="1">
    <source>
        <dbReference type="SAM" id="MobiDB-lite"/>
    </source>
</evidence>
<proteinExistence type="predicted"/>
<comment type="caution">
    <text evidence="2">The sequence shown here is derived from an EMBL/GenBank/DDBJ whole genome shotgun (WGS) entry which is preliminary data.</text>
</comment>
<protein>
    <submittedName>
        <fullName evidence="2">Uncharacterized protein</fullName>
    </submittedName>
</protein>
<gene>
    <name evidence="2" type="ORF">F442_21480</name>
</gene>
<sequence>MRLEKLFGPTDADDVNMMSMADSCDSDSDADDEDVMADN</sequence>
<dbReference type="EMBL" id="ANIY01004460">
    <property type="protein sequence ID" value="ETP29365.1"/>
    <property type="molecule type" value="Genomic_DNA"/>
</dbReference>
<accession>W2Y2M1</accession>